<dbReference type="PANTHER" id="PTHR19375">
    <property type="entry name" value="HEAT SHOCK PROTEIN 70KDA"/>
    <property type="match status" value="1"/>
</dbReference>
<dbReference type="GO" id="GO:0005524">
    <property type="term" value="F:ATP binding"/>
    <property type="evidence" value="ECO:0007669"/>
    <property type="project" value="UniProtKB-KW"/>
</dbReference>
<sequence>METVDWTCRWKQNVHNGGGCMLNKLKENAFSALVRNVTDDMITVSAYFKSTQREATKPSTHIGGLNTLRIINEPTAATLAYFRDEPISDNRKVLVYDPDWEARLIYLHWQFVPVNLL</sequence>
<name>A0A8T0DFS9_9TREM</name>
<comment type="similarity">
    <text evidence="1">Belongs to the heat shock protein 70 family.</text>
</comment>
<evidence type="ECO:0000313" key="4">
    <source>
        <dbReference type="EMBL" id="KAF8566685.1"/>
    </source>
</evidence>
<dbReference type="EMBL" id="JTDF01004767">
    <property type="protein sequence ID" value="KAF8566685.1"/>
    <property type="molecule type" value="Genomic_DNA"/>
</dbReference>
<evidence type="ECO:0000256" key="1">
    <source>
        <dbReference type="ARBA" id="ARBA00007381"/>
    </source>
</evidence>
<dbReference type="SUPFAM" id="SSF53067">
    <property type="entry name" value="Actin-like ATPase domain"/>
    <property type="match status" value="1"/>
</dbReference>
<dbReference type="InterPro" id="IPR013126">
    <property type="entry name" value="Hsp_70_fam"/>
</dbReference>
<evidence type="ECO:0000313" key="5">
    <source>
        <dbReference type="Proteomes" id="UP000699462"/>
    </source>
</evidence>
<gene>
    <name evidence="4" type="ORF">P879_07172</name>
</gene>
<keyword evidence="2" id="KW-0547">Nucleotide-binding</keyword>
<dbReference type="GO" id="GO:0140662">
    <property type="term" value="F:ATP-dependent protein folding chaperone"/>
    <property type="evidence" value="ECO:0007669"/>
    <property type="project" value="InterPro"/>
</dbReference>
<keyword evidence="5" id="KW-1185">Reference proteome</keyword>
<dbReference type="Pfam" id="PF00012">
    <property type="entry name" value="HSP70"/>
    <property type="match status" value="1"/>
</dbReference>
<organism evidence="4 5">
    <name type="scientific">Paragonimus westermani</name>
    <dbReference type="NCBI Taxonomy" id="34504"/>
    <lineage>
        <taxon>Eukaryota</taxon>
        <taxon>Metazoa</taxon>
        <taxon>Spiralia</taxon>
        <taxon>Lophotrochozoa</taxon>
        <taxon>Platyhelminthes</taxon>
        <taxon>Trematoda</taxon>
        <taxon>Digenea</taxon>
        <taxon>Plagiorchiida</taxon>
        <taxon>Troglotremata</taxon>
        <taxon>Troglotrematidae</taxon>
        <taxon>Paragonimus</taxon>
    </lineage>
</organism>
<evidence type="ECO:0000256" key="2">
    <source>
        <dbReference type="ARBA" id="ARBA00022741"/>
    </source>
</evidence>
<dbReference type="AlphaFoldDB" id="A0A8T0DFS9"/>
<dbReference type="Proteomes" id="UP000699462">
    <property type="component" value="Unassembled WGS sequence"/>
</dbReference>
<proteinExistence type="inferred from homology"/>
<dbReference type="OrthoDB" id="2401965at2759"/>
<dbReference type="Gene3D" id="3.30.420.40">
    <property type="match status" value="1"/>
</dbReference>
<keyword evidence="3" id="KW-0067">ATP-binding</keyword>
<evidence type="ECO:0000256" key="3">
    <source>
        <dbReference type="ARBA" id="ARBA00022840"/>
    </source>
</evidence>
<dbReference type="FunFam" id="3.30.420.40:FF:000028">
    <property type="entry name" value="heat shock 70 kDa protein-like"/>
    <property type="match status" value="1"/>
</dbReference>
<reference evidence="4 5" key="1">
    <citation type="submission" date="2019-07" db="EMBL/GenBank/DDBJ databases">
        <title>Annotation for the trematode Paragonimus westermani.</title>
        <authorList>
            <person name="Choi Y.-J."/>
        </authorList>
    </citation>
    <scope>NUCLEOTIDE SEQUENCE [LARGE SCALE GENOMIC DNA]</scope>
    <source>
        <strain evidence="4">180907_Pwestermani</strain>
    </source>
</reference>
<comment type="caution">
    <text evidence="4">The sequence shown here is derived from an EMBL/GenBank/DDBJ whole genome shotgun (WGS) entry which is preliminary data.</text>
</comment>
<dbReference type="InterPro" id="IPR043129">
    <property type="entry name" value="ATPase_NBD"/>
</dbReference>
<protein>
    <submittedName>
        <fullName evidence="4">Uncharacterized protein</fullName>
    </submittedName>
</protein>
<accession>A0A8T0DFS9</accession>